<gene>
    <name evidence="2" type="ORF">scyTo_0026291</name>
</gene>
<dbReference type="EMBL" id="BFAA01179168">
    <property type="protein sequence ID" value="GCB85666.1"/>
    <property type="molecule type" value="Genomic_DNA"/>
</dbReference>
<keyword evidence="3" id="KW-1185">Reference proteome</keyword>
<dbReference type="AlphaFoldDB" id="A0A401QJV4"/>
<comment type="caution">
    <text evidence="2">The sequence shown here is derived from an EMBL/GenBank/DDBJ whole genome shotgun (WGS) entry which is preliminary data.</text>
</comment>
<reference evidence="2 3" key="1">
    <citation type="journal article" date="2018" name="Nat. Ecol. Evol.">
        <title>Shark genomes provide insights into elasmobranch evolution and the origin of vertebrates.</title>
        <authorList>
            <person name="Hara Y"/>
            <person name="Yamaguchi K"/>
            <person name="Onimaru K"/>
            <person name="Kadota M"/>
            <person name="Koyanagi M"/>
            <person name="Keeley SD"/>
            <person name="Tatsumi K"/>
            <person name="Tanaka K"/>
            <person name="Motone F"/>
            <person name="Kageyama Y"/>
            <person name="Nozu R"/>
            <person name="Adachi N"/>
            <person name="Nishimura O"/>
            <person name="Nakagawa R"/>
            <person name="Tanegashima C"/>
            <person name="Kiyatake I"/>
            <person name="Matsumoto R"/>
            <person name="Murakumo K"/>
            <person name="Nishida K"/>
            <person name="Terakita A"/>
            <person name="Kuratani S"/>
            <person name="Sato K"/>
            <person name="Hyodo S Kuraku.S."/>
        </authorList>
    </citation>
    <scope>NUCLEOTIDE SEQUENCE [LARGE SCALE GENOMIC DNA]</scope>
</reference>
<evidence type="ECO:0000256" key="1">
    <source>
        <dbReference type="SAM" id="MobiDB-lite"/>
    </source>
</evidence>
<proteinExistence type="predicted"/>
<evidence type="ECO:0000313" key="3">
    <source>
        <dbReference type="Proteomes" id="UP000288216"/>
    </source>
</evidence>
<sequence length="39" mass="4220">MKVKKAPPGEGLPATTEEELLKKESVSPEDVLGLQKITQ</sequence>
<protein>
    <submittedName>
        <fullName evidence="2">Uncharacterized protein</fullName>
    </submittedName>
</protein>
<feature type="non-terminal residue" evidence="2">
    <location>
        <position position="39"/>
    </location>
</feature>
<accession>A0A401QJV4</accession>
<dbReference type="Proteomes" id="UP000288216">
    <property type="component" value="Unassembled WGS sequence"/>
</dbReference>
<feature type="region of interest" description="Disordered" evidence="1">
    <location>
        <begin position="1"/>
        <end position="39"/>
    </location>
</feature>
<name>A0A401QJV4_SCYTO</name>
<evidence type="ECO:0000313" key="2">
    <source>
        <dbReference type="EMBL" id="GCB85666.1"/>
    </source>
</evidence>
<dbReference type="OrthoDB" id="10248777at2759"/>
<organism evidence="2 3">
    <name type="scientific">Scyliorhinus torazame</name>
    <name type="common">Cloudy catshark</name>
    <name type="synonym">Catulus torazame</name>
    <dbReference type="NCBI Taxonomy" id="75743"/>
    <lineage>
        <taxon>Eukaryota</taxon>
        <taxon>Metazoa</taxon>
        <taxon>Chordata</taxon>
        <taxon>Craniata</taxon>
        <taxon>Vertebrata</taxon>
        <taxon>Chondrichthyes</taxon>
        <taxon>Elasmobranchii</taxon>
        <taxon>Galeomorphii</taxon>
        <taxon>Galeoidea</taxon>
        <taxon>Carcharhiniformes</taxon>
        <taxon>Scyliorhinidae</taxon>
        <taxon>Scyliorhinus</taxon>
    </lineage>
</organism>